<dbReference type="Proteomes" id="UP000241222">
    <property type="component" value="Unassembled WGS sequence"/>
</dbReference>
<dbReference type="InterPro" id="IPR029044">
    <property type="entry name" value="Nucleotide-diphossugar_trans"/>
</dbReference>
<dbReference type="Gene3D" id="3.90.550.10">
    <property type="entry name" value="Spore Coat Polysaccharide Biosynthesis Protein SpsA, Chain A"/>
    <property type="match status" value="1"/>
</dbReference>
<keyword evidence="4" id="KW-1185">Reference proteome</keyword>
<dbReference type="GO" id="GO:0016740">
    <property type="term" value="F:transferase activity"/>
    <property type="evidence" value="ECO:0007669"/>
    <property type="project" value="UniProtKB-KW"/>
</dbReference>
<dbReference type="SUPFAM" id="SSF53448">
    <property type="entry name" value="Nucleotide-diphospho-sugar transferases"/>
    <property type="match status" value="1"/>
</dbReference>
<dbReference type="PANTHER" id="PTHR43630:SF2">
    <property type="entry name" value="GLYCOSYLTRANSFERASE"/>
    <property type="match status" value="1"/>
</dbReference>
<keyword evidence="3" id="KW-0808">Transferase</keyword>
<organism evidence="3 4">
    <name type="scientific">Photobacterium lutimaris</name>
    <dbReference type="NCBI Taxonomy" id="388278"/>
    <lineage>
        <taxon>Bacteria</taxon>
        <taxon>Pseudomonadati</taxon>
        <taxon>Pseudomonadota</taxon>
        <taxon>Gammaproteobacteria</taxon>
        <taxon>Vibrionales</taxon>
        <taxon>Vibrionaceae</taxon>
        <taxon>Photobacterium</taxon>
    </lineage>
</organism>
<dbReference type="InterPro" id="IPR001173">
    <property type="entry name" value="Glyco_trans_2-like"/>
</dbReference>
<dbReference type="CDD" id="cd02511">
    <property type="entry name" value="Beta4Glucosyltransferase"/>
    <property type="match status" value="1"/>
</dbReference>
<evidence type="ECO:0000313" key="4">
    <source>
        <dbReference type="Proteomes" id="UP000241222"/>
    </source>
</evidence>
<comment type="similarity">
    <text evidence="1">Belongs to the glycosyltransferase 2 family. WaaE/KdtX subfamily.</text>
</comment>
<dbReference type="Pfam" id="PF00535">
    <property type="entry name" value="Glycos_transf_2"/>
    <property type="match status" value="1"/>
</dbReference>
<comment type="caution">
    <text evidence="3">The sequence shown here is derived from an EMBL/GenBank/DDBJ whole genome shotgun (WGS) entry which is preliminary data.</text>
</comment>
<accession>A0A2T3IX99</accession>
<evidence type="ECO:0000256" key="1">
    <source>
        <dbReference type="ARBA" id="ARBA00038494"/>
    </source>
</evidence>
<protein>
    <submittedName>
        <fullName evidence="3">Glycosyl transferase</fullName>
    </submittedName>
</protein>
<reference evidence="3 4" key="1">
    <citation type="submission" date="2018-03" db="EMBL/GenBank/DDBJ databases">
        <title>Whole genome sequencing of Histamine producing bacteria.</title>
        <authorList>
            <person name="Butler K."/>
        </authorList>
    </citation>
    <scope>NUCLEOTIDE SEQUENCE [LARGE SCALE GENOMIC DNA]</scope>
    <source>
        <strain evidence="3 4">JCM 13586</strain>
    </source>
</reference>
<dbReference type="PANTHER" id="PTHR43630">
    <property type="entry name" value="POLY-BETA-1,6-N-ACETYL-D-GLUCOSAMINE SYNTHASE"/>
    <property type="match status" value="1"/>
</dbReference>
<dbReference type="AlphaFoldDB" id="A0A2T3IX99"/>
<evidence type="ECO:0000313" key="3">
    <source>
        <dbReference type="EMBL" id="PSU33168.1"/>
    </source>
</evidence>
<proteinExistence type="inferred from homology"/>
<feature type="domain" description="Glycosyltransferase 2-like" evidence="2">
    <location>
        <begin position="3"/>
        <end position="143"/>
    </location>
</feature>
<dbReference type="RefSeq" id="WP_107349380.1">
    <property type="nucleotide sequence ID" value="NZ_PYMH01000006.1"/>
</dbReference>
<name>A0A2T3IX99_9GAMM</name>
<sequence>MISVLIITYNESLHIERCLESVKCISDDIVIVDSYSTDNTEGLAIKNGVRFYKNSWVNHSNQINWAIDNIDFKNDFIFRIDADEYLTPELVAEIKEVFSNQVDKKINGFNIKRRTYFLGRWMKHGGYYPTVLLRIWRKGKARCEDREMDEHMVLTDGDSTFLKFDFIDHNLMGINSWIDKHNRYSEKEVIEYYKSLSGRVESYELGEAKKNRLLKNKYYKLPLFLRSFLMFIYRYLLRLGFLDGKEGLMFYVLQTFWYRFLVDSKIYEKENDVNV</sequence>
<dbReference type="OrthoDB" id="9815923at2"/>
<gene>
    <name evidence="3" type="ORF">C9I99_13265</name>
</gene>
<dbReference type="EMBL" id="PYMH01000006">
    <property type="protein sequence ID" value="PSU33168.1"/>
    <property type="molecule type" value="Genomic_DNA"/>
</dbReference>
<evidence type="ECO:0000259" key="2">
    <source>
        <dbReference type="Pfam" id="PF00535"/>
    </source>
</evidence>